<accession>A0A414PXG7</accession>
<dbReference type="Gene3D" id="3.90.930.1">
    <property type="match status" value="1"/>
</dbReference>
<evidence type="ECO:0000313" key="1">
    <source>
        <dbReference type="EMBL" id="RHF73268.1"/>
    </source>
</evidence>
<protein>
    <submittedName>
        <fullName evidence="1">Uncharacterized protein</fullName>
    </submittedName>
</protein>
<dbReference type="AlphaFoldDB" id="A0A414PXG7"/>
<dbReference type="EMBL" id="QRHL01000005">
    <property type="protein sequence ID" value="RHF73268.1"/>
    <property type="molecule type" value="Genomic_DNA"/>
</dbReference>
<organism evidence="1 2">
    <name type="scientific">Fusobacterium mortiferum</name>
    <dbReference type="NCBI Taxonomy" id="850"/>
    <lineage>
        <taxon>Bacteria</taxon>
        <taxon>Fusobacteriati</taxon>
        <taxon>Fusobacteriota</taxon>
        <taxon>Fusobacteriia</taxon>
        <taxon>Fusobacteriales</taxon>
        <taxon>Fusobacteriaceae</taxon>
        <taxon>Fusobacterium</taxon>
    </lineage>
</organism>
<name>A0A414PXG7_FUSMR</name>
<gene>
    <name evidence="1" type="ORF">DW663_05320</name>
</gene>
<proteinExistence type="predicted"/>
<evidence type="ECO:0000313" key="2">
    <source>
        <dbReference type="Proteomes" id="UP000284676"/>
    </source>
</evidence>
<comment type="caution">
    <text evidence="1">The sequence shown here is derived from an EMBL/GenBank/DDBJ whole genome shotgun (WGS) entry which is preliminary data.</text>
</comment>
<reference evidence="1 2" key="1">
    <citation type="submission" date="2018-08" db="EMBL/GenBank/DDBJ databases">
        <title>A genome reference for cultivated species of the human gut microbiota.</title>
        <authorList>
            <person name="Zou Y."/>
            <person name="Xue W."/>
            <person name="Luo G."/>
        </authorList>
    </citation>
    <scope>NUCLEOTIDE SEQUENCE [LARGE SCALE GENOMIC DNA]</scope>
    <source>
        <strain evidence="1 2">AM25-1</strain>
    </source>
</reference>
<dbReference type="Proteomes" id="UP000284676">
    <property type="component" value="Unassembled WGS sequence"/>
</dbReference>
<sequence>MFKIIFIFLLLINLCFSKEIKLESPTNYSTIIGKIKTTKKSNETKIYIEGIERREEVWNDDSDVIYYDYYEEKINILVDNISKNYSIIDIFTVDLNFDDNEEICLVFKKNGKNYIKIYYYSSEDNKFYDFLNEEQNQEIKELFSTDKNFSTDKLKKYLNDKLPFVELDTREFLYSIKKEFEKNLLSENLKFLCANFGNELVYTDNSKNYYVFYYSGTRNIYSLFSYCEGELGKNYYPITGIAYYKNYGSSGDGVIRKVEYKDNKILRESIIQSFEPKISQDIFYDLNTSRVQKEYIYRNGILSKKILYTYSSNGNREKVVENYDDFKQIRNWQKDKNGKLKERYITEFQELDVSKGQLLYESLSTRLYILYNNKTKKWCYVLMERHPKECDYFYIKEIFYGTVSDLNLKNVNSDIFKNGYTEIYDTNYPVSLDSSTQIIEKGYYRKNKKNGMWIFNYVGQIYSKIYYIHGFPICYWDYDADDRLTEFGIYINSKRRKISKKRYFYGISD</sequence>
<dbReference type="RefSeq" id="WP_118234224.1">
    <property type="nucleotide sequence ID" value="NZ_QRHL01000005.1"/>
</dbReference>